<dbReference type="PROSITE" id="PS50192">
    <property type="entry name" value="T_SNARE"/>
    <property type="match status" value="1"/>
</dbReference>
<dbReference type="Pfam" id="PF00443">
    <property type="entry name" value="UCH"/>
    <property type="match status" value="1"/>
</dbReference>
<dbReference type="PANTHER" id="PTHR24006">
    <property type="entry name" value="UBIQUITIN CARBOXYL-TERMINAL HYDROLASE"/>
    <property type="match status" value="1"/>
</dbReference>
<dbReference type="GO" id="GO:0016579">
    <property type="term" value="P:protein deubiquitination"/>
    <property type="evidence" value="ECO:0007669"/>
    <property type="project" value="InterPro"/>
</dbReference>
<organism evidence="6 7">
    <name type="scientific">Podila minutissima</name>
    <dbReference type="NCBI Taxonomy" id="64525"/>
    <lineage>
        <taxon>Eukaryota</taxon>
        <taxon>Fungi</taxon>
        <taxon>Fungi incertae sedis</taxon>
        <taxon>Mucoromycota</taxon>
        <taxon>Mortierellomycotina</taxon>
        <taxon>Mortierellomycetes</taxon>
        <taxon>Mortierellales</taxon>
        <taxon>Mortierellaceae</taxon>
        <taxon>Podila</taxon>
    </lineage>
</organism>
<dbReference type="AlphaFoldDB" id="A0A9P5VKS3"/>
<keyword evidence="7" id="KW-1185">Reference proteome</keyword>
<dbReference type="EMBL" id="JAAAUY010000458">
    <property type="protein sequence ID" value="KAF9329638.1"/>
    <property type="molecule type" value="Genomic_DNA"/>
</dbReference>
<feature type="domain" description="T-SNARE coiled-coil homology" evidence="4">
    <location>
        <begin position="506"/>
        <end position="568"/>
    </location>
</feature>
<dbReference type="InterPro" id="IPR039899">
    <property type="entry name" value="BET1_SNARE"/>
</dbReference>
<dbReference type="InterPro" id="IPR049407">
    <property type="entry name" value="Usp38-like_N"/>
</dbReference>
<dbReference type="GO" id="GO:0005634">
    <property type="term" value="C:nucleus"/>
    <property type="evidence" value="ECO:0007669"/>
    <property type="project" value="TreeGrafter"/>
</dbReference>
<protein>
    <submittedName>
        <fullName evidence="6">Ubiquitin carboxyl-terminal hydrolase 35</fullName>
    </submittedName>
</protein>
<dbReference type="Pfam" id="PF21246">
    <property type="entry name" value="Usp38-like_N"/>
    <property type="match status" value="1"/>
</dbReference>
<dbReference type="PROSITE" id="PS50235">
    <property type="entry name" value="USP_3"/>
    <property type="match status" value="1"/>
</dbReference>
<dbReference type="SUPFAM" id="SSF58038">
    <property type="entry name" value="SNARE fusion complex"/>
    <property type="match status" value="1"/>
</dbReference>
<name>A0A9P5VKS3_9FUNG</name>
<dbReference type="InterPro" id="IPR038765">
    <property type="entry name" value="Papain-like_cys_pep_sf"/>
</dbReference>
<dbReference type="GO" id="GO:0004843">
    <property type="term" value="F:cysteine-type deubiquitinase activity"/>
    <property type="evidence" value="ECO:0007669"/>
    <property type="project" value="InterPro"/>
</dbReference>
<dbReference type="InterPro" id="IPR001394">
    <property type="entry name" value="Peptidase_C19_UCH"/>
</dbReference>
<evidence type="ECO:0000259" key="4">
    <source>
        <dbReference type="PROSITE" id="PS50192"/>
    </source>
</evidence>
<evidence type="ECO:0000256" key="1">
    <source>
        <dbReference type="ARBA" id="ARBA00046280"/>
    </source>
</evidence>
<comment type="caution">
    <text evidence="6">The sequence shown here is derived from an EMBL/GenBank/DDBJ whole genome shotgun (WGS) entry which is preliminary data.</text>
</comment>
<keyword evidence="6" id="KW-0378">Hydrolase</keyword>
<dbReference type="SUPFAM" id="SSF54001">
    <property type="entry name" value="Cysteine proteinases"/>
    <property type="match status" value="1"/>
</dbReference>
<feature type="region of interest" description="Disordered" evidence="2">
    <location>
        <begin position="459"/>
        <end position="497"/>
    </location>
</feature>
<evidence type="ECO:0000313" key="7">
    <source>
        <dbReference type="Proteomes" id="UP000696485"/>
    </source>
</evidence>
<dbReference type="PANTHER" id="PTHR24006:SF905">
    <property type="entry name" value="UBIQUITIN CARBOXYL-TERMINAL HYDROLASE 1"/>
    <property type="match status" value="1"/>
</dbReference>
<keyword evidence="3" id="KW-0812">Transmembrane</keyword>
<dbReference type="GO" id="GO:0012505">
    <property type="term" value="C:endomembrane system"/>
    <property type="evidence" value="ECO:0007669"/>
    <property type="project" value="UniProtKB-SubCell"/>
</dbReference>
<keyword evidence="3" id="KW-1133">Transmembrane helix</keyword>
<evidence type="ECO:0000313" key="6">
    <source>
        <dbReference type="EMBL" id="KAF9329638.1"/>
    </source>
</evidence>
<accession>A0A9P5VKS3</accession>
<evidence type="ECO:0000259" key="5">
    <source>
        <dbReference type="PROSITE" id="PS50235"/>
    </source>
</evidence>
<evidence type="ECO:0000256" key="2">
    <source>
        <dbReference type="SAM" id="MobiDB-lite"/>
    </source>
</evidence>
<dbReference type="PROSITE" id="PS00973">
    <property type="entry name" value="USP_2"/>
    <property type="match status" value="1"/>
</dbReference>
<sequence>MRGWTIPYRPDNVFLTMPLLFLHLSDTNYECSLAIGHLLQAVPDEYTSGVWVVAIMESLASRGEFMMLRDIADQYAYKAARVLSYKARRNDAFAVLRFLLLGYTHSPNLFNNVVQGLIPLLMSCRKPEDREFSTEVCNLAQILAIHFGDNGEIEAKVSKARTFLRLPIVTRIDALQAIRDNSWKKSLHIQNTSAGEWARPKFTQPLGKVGLVNLGNSCFMNSALRALYCSPEFKNAILSSTQKMDPSKVMTTKLRDTFVGLSTSRLSVFTPSPLYKTLPDWLNDGHQQDAAEFTKILFSRLEDESPISKDALSSFRGVMINRVKCGTCGTVSTKKEDFYDLTVPLPKSEYMDLQSVVDVFPSEEVLSEENHNTYFCDKCQSLQAATRFTMLGALPHNLIVSLNRFEFDIKRARRVKMNTPVHLSESIEVRGVQESQEAWVYDLYGVVIHSGESANHGHYYAYSKEPDEPGSAKNQNQARTDLFGGSSSSSHGSNTFNRDREQQTALLYEQQNDFRMEELASKVSALNKITVDIHNEVHGQHALLDQNSNSFNDFGASFATTIKKLNVMASQQLGKSMCWMVGAIVAVFFIVYFILNRTNSPE</sequence>
<reference evidence="6" key="1">
    <citation type="journal article" date="2020" name="Fungal Divers.">
        <title>Resolving the Mortierellaceae phylogeny through synthesis of multi-gene phylogenetics and phylogenomics.</title>
        <authorList>
            <person name="Vandepol N."/>
            <person name="Liber J."/>
            <person name="Desiro A."/>
            <person name="Na H."/>
            <person name="Kennedy M."/>
            <person name="Barry K."/>
            <person name="Grigoriev I.V."/>
            <person name="Miller A.N."/>
            <person name="O'Donnell K."/>
            <person name="Stajich J.E."/>
            <person name="Bonito G."/>
        </authorList>
    </citation>
    <scope>NUCLEOTIDE SEQUENCE</scope>
    <source>
        <strain evidence="6">NVP1</strain>
    </source>
</reference>
<dbReference type="SMART" id="SM00397">
    <property type="entry name" value="t_SNARE"/>
    <property type="match status" value="1"/>
</dbReference>
<feature type="transmembrane region" description="Helical" evidence="3">
    <location>
        <begin position="577"/>
        <end position="595"/>
    </location>
</feature>
<gene>
    <name evidence="6" type="primary">USP35</name>
    <name evidence="6" type="ORF">BG006_007303</name>
</gene>
<dbReference type="InterPro" id="IPR018200">
    <property type="entry name" value="USP_CS"/>
</dbReference>
<proteinExistence type="predicted"/>
<dbReference type="InterPro" id="IPR028889">
    <property type="entry name" value="USP"/>
</dbReference>
<feature type="domain" description="USP" evidence="5">
    <location>
        <begin position="209"/>
        <end position="511"/>
    </location>
</feature>
<dbReference type="GO" id="GO:0005829">
    <property type="term" value="C:cytosol"/>
    <property type="evidence" value="ECO:0007669"/>
    <property type="project" value="TreeGrafter"/>
</dbReference>
<dbReference type="CDD" id="cd15853">
    <property type="entry name" value="SNARE_Bet1"/>
    <property type="match status" value="1"/>
</dbReference>
<dbReference type="Proteomes" id="UP000696485">
    <property type="component" value="Unassembled WGS sequence"/>
</dbReference>
<dbReference type="Gene3D" id="1.20.5.110">
    <property type="match status" value="1"/>
</dbReference>
<feature type="compositionally biased region" description="Low complexity" evidence="2">
    <location>
        <begin position="484"/>
        <end position="493"/>
    </location>
</feature>
<comment type="subcellular location">
    <subcellularLocation>
        <location evidence="1">Endomembrane system</location>
        <topology evidence="1">Single-pass type IV membrane protein</topology>
    </subcellularLocation>
</comment>
<keyword evidence="3" id="KW-0472">Membrane</keyword>
<evidence type="ECO:0000256" key="3">
    <source>
        <dbReference type="SAM" id="Phobius"/>
    </source>
</evidence>
<dbReference type="InterPro" id="IPR000727">
    <property type="entry name" value="T_SNARE_dom"/>
</dbReference>
<dbReference type="InterPro" id="IPR050164">
    <property type="entry name" value="Peptidase_C19"/>
</dbReference>
<dbReference type="Gene3D" id="3.90.70.10">
    <property type="entry name" value="Cysteine proteinases"/>
    <property type="match status" value="1"/>
</dbReference>